<dbReference type="STRING" id="1855383.SAMN05216548_105145"/>
<feature type="coiled-coil region" evidence="1">
    <location>
        <begin position="273"/>
        <end position="307"/>
    </location>
</feature>
<accession>A0A1H9GTK1</accession>
<dbReference type="Gene3D" id="2.40.30.170">
    <property type="match status" value="1"/>
</dbReference>
<dbReference type="SUPFAM" id="SSF111369">
    <property type="entry name" value="HlyD-like secretion proteins"/>
    <property type="match status" value="2"/>
</dbReference>
<keyword evidence="3" id="KW-0472">Membrane</keyword>
<protein>
    <submittedName>
        <fullName evidence="6">Membrane fusion protein, multidrug efflux system</fullName>
    </submittedName>
</protein>
<feature type="compositionally biased region" description="Basic and acidic residues" evidence="2">
    <location>
        <begin position="1"/>
        <end position="24"/>
    </location>
</feature>
<dbReference type="Proteomes" id="UP000199647">
    <property type="component" value="Unassembled WGS sequence"/>
</dbReference>
<keyword evidence="7" id="KW-1185">Reference proteome</keyword>
<feature type="region of interest" description="Disordered" evidence="2">
    <location>
        <begin position="1"/>
        <end position="91"/>
    </location>
</feature>
<dbReference type="PANTHER" id="PTHR30386">
    <property type="entry name" value="MEMBRANE FUSION SUBUNIT OF EMRAB-TOLC MULTIDRUG EFFLUX PUMP"/>
    <property type="match status" value="1"/>
</dbReference>
<dbReference type="EMBL" id="FOFG01000005">
    <property type="protein sequence ID" value="SEQ53412.1"/>
    <property type="molecule type" value="Genomic_DNA"/>
</dbReference>
<dbReference type="GO" id="GO:0055085">
    <property type="term" value="P:transmembrane transport"/>
    <property type="evidence" value="ECO:0007669"/>
    <property type="project" value="InterPro"/>
</dbReference>
<dbReference type="RefSeq" id="WP_238858231.1">
    <property type="nucleotide sequence ID" value="NZ_FOFG01000005.1"/>
</dbReference>
<dbReference type="AlphaFoldDB" id="A0A1H9GTK1"/>
<feature type="coiled-coil region" evidence="1">
    <location>
        <begin position="179"/>
        <end position="227"/>
    </location>
</feature>
<feature type="domain" description="Multidrug resistance protein MdtA-like barrel-sandwich hybrid" evidence="4">
    <location>
        <begin position="138"/>
        <end position="335"/>
    </location>
</feature>
<feature type="compositionally biased region" description="Basic and acidic residues" evidence="2">
    <location>
        <begin position="45"/>
        <end position="63"/>
    </location>
</feature>
<organism evidence="6 7">
    <name type="scientific">Faunimonas pinastri</name>
    <dbReference type="NCBI Taxonomy" id="1855383"/>
    <lineage>
        <taxon>Bacteria</taxon>
        <taxon>Pseudomonadati</taxon>
        <taxon>Pseudomonadota</taxon>
        <taxon>Alphaproteobacteria</taxon>
        <taxon>Hyphomicrobiales</taxon>
        <taxon>Afifellaceae</taxon>
        <taxon>Faunimonas</taxon>
    </lineage>
</organism>
<dbReference type="PANTHER" id="PTHR30386:SF24">
    <property type="entry name" value="MULTIDRUG RESISTANCE EFFLUX PUMP"/>
    <property type="match status" value="1"/>
</dbReference>
<name>A0A1H9GTK1_9HYPH</name>
<reference evidence="6 7" key="1">
    <citation type="submission" date="2016-10" db="EMBL/GenBank/DDBJ databases">
        <authorList>
            <person name="de Groot N.N."/>
        </authorList>
    </citation>
    <scope>NUCLEOTIDE SEQUENCE [LARGE SCALE GENOMIC DNA]</scope>
    <source>
        <strain evidence="6 7">A52C2</strain>
    </source>
</reference>
<evidence type="ECO:0000259" key="4">
    <source>
        <dbReference type="Pfam" id="PF25917"/>
    </source>
</evidence>
<keyword evidence="3" id="KW-1133">Transmembrane helix</keyword>
<evidence type="ECO:0000313" key="7">
    <source>
        <dbReference type="Proteomes" id="UP000199647"/>
    </source>
</evidence>
<evidence type="ECO:0000256" key="1">
    <source>
        <dbReference type="SAM" id="Coils"/>
    </source>
</evidence>
<keyword evidence="3" id="KW-0812">Transmembrane</keyword>
<sequence>MADEDLDRHGIPERDEREKLERPTQSEPEPAGQTLRTSYHPSPDAQREQDIWRDGYERGRSASDDDGEDEGSNDDDKDEGEGEDEGGAREKVGGIVRRHPIIVAAVVILVIALIVGAVLWWLHARNYENTDDAFIDTRSVTISAQVAGAVTAVLVNDNQQVKKGDVLAKIDPRDYQSSLAQADAQIDQANASITNLQAQIEAQQASIDQAQKQVTESQAALTFSQQENSRYQELVKTGAGSAQRAQQAVSDLTQKQAALASSQAAVVAQQKQVQVLQAQKKSSQAQLESAQAQKAQAEANLSRAILTSPVDGRVANLSGAIGAYAAGGTALMTIVPNTVWVTANFKETQLDLMRPGQPVTIKIDAYPARHFNGHVDSIQAGSGTAFSLLPAENATGNYVKIVQRVPVKIVFDEAPDVELGPGMSVVPTVTVR</sequence>
<dbReference type="InterPro" id="IPR050739">
    <property type="entry name" value="MFP"/>
</dbReference>
<keyword evidence="1" id="KW-0175">Coiled coil</keyword>
<dbReference type="Gene3D" id="1.10.287.470">
    <property type="entry name" value="Helix hairpin bin"/>
    <property type="match status" value="2"/>
</dbReference>
<dbReference type="Gene3D" id="2.40.50.100">
    <property type="match status" value="1"/>
</dbReference>
<evidence type="ECO:0000256" key="3">
    <source>
        <dbReference type="SAM" id="Phobius"/>
    </source>
</evidence>
<gene>
    <name evidence="6" type="ORF">SAMN05216548_105145</name>
</gene>
<evidence type="ECO:0000313" key="6">
    <source>
        <dbReference type="EMBL" id="SEQ53412.1"/>
    </source>
</evidence>
<dbReference type="InterPro" id="IPR058625">
    <property type="entry name" value="MdtA-like_BSH"/>
</dbReference>
<evidence type="ECO:0000256" key="2">
    <source>
        <dbReference type="SAM" id="MobiDB-lite"/>
    </source>
</evidence>
<dbReference type="Pfam" id="PF25917">
    <property type="entry name" value="BSH_RND"/>
    <property type="match status" value="1"/>
</dbReference>
<dbReference type="Pfam" id="PF25963">
    <property type="entry name" value="Beta-barrel_AAEA"/>
    <property type="match status" value="1"/>
</dbReference>
<feature type="compositionally biased region" description="Acidic residues" evidence="2">
    <location>
        <begin position="64"/>
        <end position="85"/>
    </location>
</feature>
<proteinExistence type="predicted"/>
<dbReference type="InterPro" id="IPR058634">
    <property type="entry name" value="AaeA-lik-b-barrel"/>
</dbReference>
<evidence type="ECO:0000259" key="5">
    <source>
        <dbReference type="Pfam" id="PF25963"/>
    </source>
</evidence>
<feature type="transmembrane region" description="Helical" evidence="3">
    <location>
        <begin position="101"/>
        <end position="122"/>
    </location>
</feature>
<feature type="domain" description="p-hydroxybenzoic acid efflux pump subunit AaeA-like beta-barrel" evidence="5">
    <location>
        <begin position="339"/>
        <end position="425"/>
    </location>
</feature>